<evidence type="ECO:0000256" key="6">
    <source>
        <dbReference type="PROSITE-ProRule" id="PRU00169"/>
    </source>
</evidence>
<keyword evidence="10" id="KW-1185">Reference proteome</keyword>
<keyword evidence="1 6" id="KW-0597">Phosphoprotein</keyword>
<dbReference type="PANTHER" id="PTHR48111">
    <property type="entry name" value="REGULATOR OF RPOS"/>
    <property type="match status" value="1"/>
</dbReference>
<name>A0AA48GLK1_9BACT</name>
<dbReference type="SMART" id="SM00448">
    <property type="entry name" value="REC"/>
    <property type="match status" value="1"/>
</dbReference>
<dbReference type="GO" id="GO:0032993">
    <property type="term" value="C:protein-DNA complex"/>
    <property type="evidence" value="ECO:0007669"/>
    <property type="project" value="TreeGrafter"/>
</dbReference>
<keyword evidence="2" id="KW-0902">Two-component regulatory system</keyword>
<protein>
    <submittedName>
        <fullName evidence="9">DNA-binding response regulator</fullName>
    </submittedName>
</protein>
<dbReference type="AlphaFoldDB" id="A0AA48GLK1"/>
<dbReference type="Proteomes" id="UP001238179">
    <property type="component" value="Chromosome"/>
</dbReference>
<evidence type="ECO:0000259" key="8">
    <source>
        <dbReference type="PROSITE" id="PS50930"/>
    </source>
</evidence>
<dbReference type="Pfam" id="PF00072">
    <property type="entry name" value="Response_reg"/>
    <property type="match status" value="1"/>
</dbReference>
<dbReference type="EMBL" id="AP027080">
    <property type="protein sequence ID" value="BDU72044.1"/>
    <property type="molecule type" value="Genomic_DNA"/>
</dbReference>
<feature type="modified residue" description="4-aspartylphosphate" evidence="6">
    <location>
        <position position="56"/>
    </location>
</feature>
<keyword evidence="3" id="KW-0805">Transcription regulation</keyword>
<dbReference type="GO" id="GO:0006355">
    <property type="term" value="P:regulation of DNA-templated transcription"/>
    <property type="evidence" value="ECO:0007669"/>
    <property type="project" value="TreeGrafter"/>
</dbReference>
<proteinExistence type="predicted"/>
<dbReference type="GO" id="GO:0000976">
    <property type="term" value="F:transcription cis-regulatory region binding"/>
    <property type="evidence" value="ECO:0007669"/>
    <property type="project" value="TreeGrafter"/>
</dbReference>
<evidence type="ECO:0000256" key="2">
    <source>
        <dbReference type="ARBA" id="ARBA00023012"/>
    </source>
</evidence>
<organism evidence="9 10">
    <name type="scientific">Mesoterricola silvestris</name>
    <dbReference type="NCBI Taxonomy" id="2927979"/>
    <lineage>
        <taxon>Bacteria</taxon>
        <taxon>Pseudomonadati</taxon>
        <taxon>Acidobacteriota</taxon>
        <taxon>Holophagae</taxon>
        <taxon>Holophagales</taxon>
        <taxon>Holophagaceae</taxon>
        <taxon>Mesoterricola</taxon>
    </lineage>
</organism>
<gene>
    <name evidence="9" type="primary">algR_2</name>
    <name evidence="9" type="ORF">METEAL_12180</name>
</gene>
<dbReference type="InterPro" id="IPR001789">
    <property type="entry name" value="Sig_transdc_resp-reg_receiver"/>
</dbReference>
<dbReference type="RefSeq" id="WP_316414948.1">
    <property type="nucleotide sequence ID" value="NZ_AP027080.1"/>
</dbReference>
<dbReference type="PROSITE" id="PS50930">
    <property type="entry name" value="HTH_LYTTR"/>
    <property type="match status" value="1"/>
</dbReference>
<feature type="domain" description="Response regulatory" evidence="7">
    <location>
        <begin position="5"/>
        <end position="116"/>
    </location>
</feature>
<dbReference type="InterPro" id="IPR011006">
    <property type="entry name" value="CheY-like_superfamily"/>
</dbReference>
<feature type="domain" description="HTH LytTR-type" evidence="8">
    <location>
        <begin position="138"/>
        <end position="242"/>
    </location>
</feature>
<dbReference type="PROSITE" id="PS50110">
    <property type="entry name" value="RESPONSE_REGULATORY"/>
    <property type="match status" value="1"/>
</dbReference>
<dbReference type="SMART" id="SM00850">
    <property type="entry name" value="LytTR"/>
    <property type="match status" value="1"/>
</dbReference>
<evidence type="ECO:0000313" key="9">
    <source>
        <dbReference type="EMBL" id="BDU72044.1"/>
    </source>
</evidence>
<evidence type="ECO:0000256" key="5">
    <source>
        <dbReference type="ARBA" id="ARBA00023163"/>
    </source>
</evidence>
<evidence type="ECO:0000313" key="10">
    <source>
        <dbReference type="Proteomes" id="UP001238179"/>
    </source>
</evidence>
<dbReference type="SUPFAM" id="SSF52172">
    <property type="entry name" value="CheY-like"/>
    <property type="match status" value="1"/>
</dbReference>
<dbReference type="InterPro" id="IPR039420">
    <property type="entry name" value="WalR-like"/>
</dbReference>
<dbReference type="GO" id="GO:0005829">
    <property type="term" value="C:cytosol"/>
    <property type="evidence" value="ECO:0007669"/>
    <property type="project" value="TreeGrafter"/>
</dbReference>
<dbReference type="KEGG" id="msil:METEAL_12180"/>
<dbReference type="PANTHER" id="PTHR48111:SF1">
    <property type="entry name" value="TWO-COMPONENT RESPONSE REGULATOR ORR33"/>
    <property type="match status" value="1"/>
</dbReference>
<reference evidence="10" key="1">
    <citation type="journal article" date="2023" name="Int. J. Syst. Evol. Microbiol.">
        <title>Mesoterricola silvestris gen. nov., sp. nov., Mesoterricola sediminis sp. nov., Geothrix oryzae sp. nov., Geothrix edaphica sp. nov., Geothrix rubra sp. nov., and Geothrix limicola sp. nov., six novel members of Acidobacteriota isolated from soils.</title>
        <authorList>
            <person name="Itoh H."/>
            <person name="Sugisawa Y."/>
            <person name="Mise K."/>
            <person name="Xu Z."/>
            <person name="Kuniyasu M."/>
            <person name="Ushijima N."/>
            <person name="Kawano K."/>
            <person name="Kobayashi E."/>
            <person name="Shiratori Y."/>
            <person name="Masuda Y."/>
            <person name="Senoo K."/>
        </authorList>
    </citation>
    <scope>NUCLEOTIDE SEQUENCE [LARGE SCALE GENOMIC DNA]</scope>
    <source>
        <strain evidence="10">W79</strain>
    </source>
</reference>
<dbReference type="InterPro" id="IPR007492">
    <property type="entry name" value="LytTR_DNA-bd_dom"/>
</dbReference>
<keyword evidence="4 9" id="KW-0238">DNA-binding</keyword>
<dbReference type="Pfam" id="PF04397">
    <property type="entry name" value="LytTR"/>
    <property type="match status" value="1"/>
</dbReference>
<evidence type="ECO:0000256" key="1">
    <source>
        <dbReference type="ARBA" id="ARBA00022553"/>
    </source>
</evidence>
<keyword evidence="5" id="KW-0804">Transcription</keyword>
<evidence type="ECO:0000259" key="7">
    <source>
        <dbReference type="PROSITE" id="PS50110"/>
    </source>
</evidence>
<sequence>MSRLRVVVAEDEALSSKRLVRLLQEAGCDVVATFAEGGGLAQWLRRPQDVDALFLDIHMPNLDGLAILRSVEGRIPAVLTTAFPEHAVEAFDSEATDYLLKPITASRLERALKRIEARKGSEVHALAAPAPHHGPLRYPVQAGEGVVLVDLAKTTHFEVENEVVYAHAGARMRTQWTSLGEVEAAFPMAGMLRIHRHLLVRPEAVIGLRPSSGGRAIIRLAGGGELEASRGGAPRLRERLGL</sequence>
<evidence type="ECO:0000256" key="4">
    <source>
        <dbReference type="ARBA" id="ARBA00023125"/>
    </source>
</evidence>
<dbReference type="Gene3D" id="3.40.50.2300">
    <property type="match status" value="1"/>
</dbReference>
<evidence type="ECO:0000256" key="3">
    <source>
        <dbReference type="ARBA" id="ARBA00023015"/>
    </source>
</evidence>
<dbReference type="GO" id="GO:0000156">
    <property type="term" value="F:phosphorelay response regulator activity"/>
    <property type="evidence" value="ECO:0007669"/>
    <property type="project" value="TreeGrafter"/>
</dbReference>
<accession>A0AA48GLK1</accession>